<dbReference type="GO" id="GO:0009898">
    <property type="term" value="C:cytoplasmic side of plasma membrane"/>
    <property type="evidence" value="ECO:0007669"/>
    <property type="project" value="TreeGrafter"/>
</dbReference>
<dbReference type="AlphaFoldDB" id="A0A1H0ME59"/>
<evidence type="ECO:0000313" key="2">
    <source>
        <dbReference type="EMBL" id="SDO78647.1"/>
    </source>
</evidence>
<evidence type="ECO:0000313" key="3">
    <source>
        <dbReference type="Proteomes" id="UP000182412"/>
    </source>
</evidence>
<dbReference type="GO" id="GO:0051782">
    <property type="term" value="P:negative regulation of cell division"/>
    <property type="evidence" value="ECO:0007669"/>
    <property type="project" value="TreeGrafter"/>
</dbReference>
<sequence>MPGFTQEIHGVVITFFSTASAVGKTIISTNMAAELARQGKKVCLVDFDLQFGDVSNYLQILPQCTSFDLQQAMALQGSNVRAEEYLTPYEYHNVVFYVLAAPTKLEESYNIDADKAAGMIRQLQNVFDYVLVDTTSMFSKLNLELLDLSTIVSFLGIVDFIPTIKNMKIGTDTLKKLNYDKNKIRLILNRSNAKTRISIADVENLLGEPFYHILPNDFQAASRSIQDGVPLVLRSGGSELGDALRDLVARYTNRAYDDVTMDEDEGVSESWLSRIFG</sequence>
<dbReference type="GO" id="GO:0016887">
    <property type="term" value="F:ATP hydrolysis activity"/>
    <property type="evidence" value="ECO:0007669"/>
    <property type="project" value="TreeGrafter"/>
</dbReference>
<proteinExistence type="predicted"/>
<dbReference type="InterPro" id="IPR027417">
    <property type="entry name" value="P-loop_NTPase"/>
</dbReference>
<dbReference type="EMBL" id="FNJQ01000001">
    <property type="protein sequence ID" value="SDO78647.1"/>
    <property type="molecule type" value="Genomic_DNA"/>
</dbReference>
<evidence type="ECO:0000259" key="1">
    <source>
        <dbReference type="Pfam" id="PF01656"/>
    </source>
</evidence>
<feature type="domain" description="CobQ/CobB/MinD/ParA nucleotide binding" evidence="1">
    <location>
        <begin position="13"/>
        <end position="221"/>
    </location>
</feature>
<dbReference type="InterPro" id="IPR002586">
    <property type="entry name" value="CobQ/CobB/MinD/ParA_Nub-bd_dom"/>
</dbReference>
<dbReference type="RefSeq" id="WP_074570729.1">
    <property type="nucleotide sequence ID" value="NZ_FNJQ01000001.1"/>
</dbReference>
<dbReference type="Proteomes" id="UP000182412">
    <property type="component" value="Unassembled WGS sequence"/>
</dbReference>
<dbReference type="PANTHER" id="PTHR43384:SF13">
    <property type="entry name" value="SLR0110 PROTEIN"/>
    <property type="match status" value="1"/>
</dbReference>
<dbReference type="Gene3D" id="3.40.50.300">
    <property type="entry name" value="P-loop containing nucleotide triphosphate hydrolases"/>
    <property type="match status" value="1"/>
</dbReference>
<dbReference type="GO" id="GO:0005524">
    <property type="term" value="F:ATP binding"/>
    <property type="evidence" value="ECO:0007669"/>
    <property type="project" value="TreeGrafter"/>
</dbReference>
<protein>
    <submittedName>
        <fullName evidence="2">Pilus assembly protein CpaE</fullName>
    </submittedName>
</protein>
<name>A0A1H0ME59_SELRU</name>
<dbReference type="OrthoDB" id="9794577at2"/>
<gene>
    <name evidence="2" type="ORF">SAMN05216366_101131</name>
</gene>
<dbReference type="PANTHER" id="PTHR43384">
    <property type="entry name" value="SEPTUM SITE-DETERMINING PROTEIN MIND HOMOLOG, CHLOROPLASTIC-RELATED"/>
    <property type="match status" value="1"/>
</dbReference>
<accession>A0A1H0ME59</accession>
<reference evidence="2 3" key="1">
    <citation type="submission" date="2016-10" db="EMBL/GenBank/DDBJ databases">
        <authorList>
            <person name="de Groot N.N."/>
        </authorList>
    </citation>
    <scope>NUCLEOTIDE SEQUENCE [LARGE SCALE GENOMIC DNA]</scope>
    <source>
        <strain evidence="2 3">S137</strain>
    </source>
</reference>
<organism evidence="2 3">
    <name type="scientific">Selenomonas ruminantium</name>
    <dbReference type="NCBI Taxonomy" id="971"/>
    <lineage>
        <taxon>Bacteria</taxon>
        <taxon>Bacillati</taxon>
        <taxon>Bacillota</taxon>
        <taxon>Negativicutes</taxon>
        <taxon>Selenomonadales</taxon>
        <taxon>Selenomonadaceae</taxon>
        <taxon>Selenomonas</taxon>
    </lineage>
</organism>
<dbReference type="GO" id="GO:0005829">
    <property type="term" value="C:cytosol"/>
    <property type="evidence" value="ECO:0007669"/>
    <property type="project" value="TreeGrafter"/>
</dbReference>
<dbReference type="InterPro" id="IPR050625">
    <property type="entry name" value="ParA/MinD_ATPase"/>
</dbReference>
<dbReference type="Pfam" id="PF01656">
    <property type="entry name" value="CbiA"/>
    <property type="match status" value="1"/>
</dbReference>
<dbReference type="SUPFAM" id="SSF52540">
    <property type="entry name" value="P-loop containing nucleoside triphosphate hydrolases"/>
    <property type="match status" value="1"/>
</dbReference>